<evidence type="ECO:0000313" key="3">
    <source>
        <dbReference type="EMBL" id="KAF2435879.1"/>
    </source>
</evidence>
<feature type="compositionally biased region" description="Polar residues" evidence="1">
    <location>
        <begin position="17"/>
        <end position="36"/>
    </location>
</feature>
<name>A0A9P4P0D4_9PEZI</name>
<evidence type="ECO:0000259" key="2">
    <source>
        <dbReference type="PROSITE" id="PS50829"/>
    </source>
</evidence>
<dbReference type="Proteomes" id="UP000800235">
    <property type="component" value="Unassembled WGS sequence"/>
</dbReference>
<dbReference type="PROSITE" id="PS50829">
    <property type="entry name" value="GYF"/>
    <property type="match status" value="1"/>
</dbReference>
<feature type="region of interest" description="Disordered" evidence="1">
    <location>
        <begin position="1126"/>
        <end position="1163"/>
    </location>
</feature>
<evidence type="ECO:0000256" key="1">
    <source>
        <dbReference type="SAM" id="MobiDB-lite"/>
    </source>
</evidence>
<reference evidence="3" key="1">
    <citation type="journal article" date="2020" name="Stud. Mycol.">
        <title>101 Dothideomycetes genomes: a test case for predicting lifestyles and emergence of pathogens.</title>
        <authorList>
            <person name="Haridas S."/>
            <person name="Albert R."/>
            <person name="Binder M."/>
            <person name="Bloem J."/>
            <person name="Labutti K."/>
            <person name="Salamov A."/>
            <person name="Andreopoulos B."/>
            <person name="Baker S."/>
            <person name="Barry K."/>
            <person name="Bills G."/>
            <person name="Bluhm B."/>
            <person name="Cannon C."/>
            <person name="Castanera R."/>
            <person name="Culley D."/>
            <person name="Daum C."/>
            <person name="Ezra D."/>
            <person name="Gonzalez J."/>
            <person name="Henrissat B."/>
            <person name="Kuo A."/>
            <person name="Liang C."/>
            <person name="Lipzen A."/>
            <person name="Lutzoni F."/>
            <person name="Magnuson J."/>
            <person name="Mondo S."/>
            <person name="Nolan M."/>
            <person name="Ohm R."/>
            <person name="Pangilinan J."/>
            <person name="Park H.-J."/>
            <person name="Ramirez L."/>
            <person name="Alfaro M."/>
            <person name="Sun H."/>
            <person name="Tritt A."/>
            <person name="Yoshinaga Y."/>
            <person name="Zwiers L.-H."/>
            <person name="Turgeon B."/>
            <person name="Goodwin S."/>
            <person name="Spatafora J."/>
            <person name="Crous P."/>
            <person name="Grigoriev I."/>
        </authorList>
    </citation>
    <scope>NUCLEOTIDE SEQUENCE</scope>
    <source>
        <strain evidence="3">CBS 130266</strain>
    </source>
</reference>
<feature type="compositionally biased region" description="Polar residues" evidence="1">
    <location>
        <begin position="1313"/>
        <end position="1324"/>
    </location>
</feature>
<feature type="region of interest" description="Disordered" evidence="1">
    <location>
        <begin position="445"/>
        <end position="588"/>
    </location>
</feature>
<protein>
    <recommendedName>
        <fullName evidence="2">GYF domain-containing protein</fullName>
    </recommendedName>
</protein>
<dbReference type="InterPro" id="IPR035445">
    <property type="entry name" value="GYF-like_dom_sf"/>
</dbReference>
<feature type="region of interest" description="Disordered" evidence="1">
    <location>
        <begin position="854"/>
        <end position="880"/>
    </location>
</feature>
<dbReference type="InterPro" id="IPR003169">
    <property type="entry name" value="GYF"/>
</dbReference>
<feature type="compositionally biased region" description="Polar residues" evidence="1">
    <location>
        <begin position="952"/>
        <end position="970"/>
    </location>
</feature>
<comment type="caution">
    <text evidence="3">The sequence shown here is derived from an EMBL/GenBank/DDBJ whole genome shotgun (WGS) entry which is preliminary data.</text>
</comment>
<dbReference type="SMART" id="SM00444">
    <property type="entry name" value="GYF"/>
    <property type="match status" value="1"/>
</dbReference>
<dbReference type="PANTHER" id="PTHR14445:SF36">
    <property type="entry name" value="FI03272P-RELATED"/>
    <property type="match status" value="1"/>
</dbReference>
<feature type="compositionally biased region" description="Basic residues" evidence="1">
    <location>
        <begin position="1"/>
        <end position="16"/>
    </location>
</feature>
<feature type="compositionally biased region" description="Polar residues" evidence="1">
    <location>
        <begin position="504"/>
        <end position="513"/>
    </location>
</feature>
<feature type="compositionally biased region" description="Polar residues" evidence="1">
    <location>
        <begin position="44"/>
        <end position="56"/>
    </location>
</feature>
<accession>A0A9P4P0D4</accession>
<dbReference type="CDD" id="cd00072">
    <property type="entry name" value="GYF"/>
    <property type="match status" value="1"/>
</dbReference>
<feature type="compositionally biased region" description="Polar residues" evidence="1">
    <location>
        <begin position="726"/>
        <end position="777"/>
    </location>
</feature>
<evidence type="ECO:0000313" key="4">
    <source>
        <dbReference type="Proteomes" id="UP000800235"/>
    </source>
</evidence>
<feature type="region of interest" description="Disordered" evidence="1">
    <location>
        <begin position="154"/>
        <end position="433"/>
    </location>
</feature>
<dbReference type="InterPro" id="IPR051640">
    <property type="entry name" value="GRB10-interact_GYF"/>
</dbReference>
<feature type="compositionally biased region" description="Polar residues" evidence="1">
    <location>
        <begin position="228"/>
        <end position="237"/>
    </location>
</feature>
<feature type="compositionally biased region" description="Low complexity" evidence="1">
    <location>
        <begin position="1411"/>
        <end position="1421"/>
    </location>
</feature>
<keyword evidence="4" id="KW-1185">Reference proteome</keyword>
<feature type="compositionally biased region" description="Polar residues" evidence="1">
    <location>
        <begin position="1398"/>
        <end position="1410"/>
    </location>
</feature>
<dbReference type="GO" id="GO:0005829">
    <property type="term" value="C:cytosol"/>
    <property type="evidence" value="ECO:0007669"/>
    <property type="project" value="TreeGrafter"/>
</dbReference>
<feature type="compositionally biased region" description="Polar residues" evidence="1">
    <location>
        <begin position="1287"/>
        <end position="1306"/>
    </location>
</feature>
<feature type="region of interest" description="Disordered" evidence="1">
    <location>
        <begin position="111"/>
        <end position="130"/>
    </location>
</feature>
<proteinExistence type="predicted"/>
<feature type="compositionally biased region" description="Basic and acidic residues" evidence="1">
    <location>
        <begin position="349"/>
        <end position="362"/>
    </location>
</feature>
<feature type="compositionally biased region" description="Polar residues" evidence="1">
    <location>
        <begin position="159"/>
        <end position="177"/>
    </location>
</feature>
<sequence>MDFRKSGKFAHSKSSSRRQNGATQTFRRPSTATNMPPSAHQRDGSATQPRTSTDSTGVYVPPHLNAARNGTATEQRYSKDQLLQLYNDHHDSEDAPQKPLSSLFYNGWEPNITNGNSSTSWGRRDDHKDSHGADLCWDRDANMHPMALNEMTEEEKDLFTSSVNSPLKPPTQSTNKDGTPKDTANHRKSSISQSLNSPGGYGLSSPTSARPGGRRRDTSDAYPFPPTSLASPATASRFNRDDTNTNTPPPALLRRRTDLKDSVSGPGSEERDKDKSRTTDPAPLGGLKRSITAGSGAPFSQAAGFSPMGTFGSFSLGTGAGQSSAPAEKKSGYGSVRGESRFKGLMAREGVEDTSKNVKEKGSMSSLGRLDEADQDKGIQSWMRARSNRPTSEDSDPFPSDEYRTGSAALGGGYDSSPAQQRGFSNDDSAFSAFGMTTDTVGLRSLDDYTHQTPHRNEGTHEPMSPTDTNPFQSPDNDRNGSDDAETDGSDIQHSLLPGLGGFVSSQASQPSHSGLPGLGGFGRMARGTAPFEGPSDRSQTSSTGPGRGGFASFSGLGTLPGLGGPSPWSAGPGVGTPTRERSGFGGAFGEGIFSSGADLQSPVGGLAGLGGSSAFGAAPGSGFGATGTLGRGSRMGSLFPTAMQDQMRTGESAGVGADDGAFDAFGSQPSGFGALGRGTLGAGTLGAVGGSRDTESPFHASRGIFDDLIGGTSRDDVPASYADSPFTSTNPIGSSQHNLSSFPSQETIGVQRNSQPSLQRQSSGILSPGGSQPPVSQVRTMVMPDRMKWIYKDPQNKTQGPWSGLEMHDWYKAGFFTPELLIKKLEDPEFEPLAQLIRRIGNSREPFLVPQIGVSHEPSTNPARTLAAPTSGASSAQPPFASSFPSFGTTLTAEQQNALERRKQEEQYLMARQKEHLAQQQLIIKQMQISGGGHGIGSLHHHSSAHSLHSQPSFGSITSPSGYQPSPTQGPIAAGQPVPGFFDNSFRAAPGAGMGSTSGGIDMLGNIRENEISGMLERMNLNRGPQAIGGQAPLGSSQSGDTHSQQVAAMLNDRARLQREQSEHDLLQQRTNQGDFDHMGSDRLQQFQALRVQTDLEQDTPRSHREEYHALEQANCEAAQMLDQMQREMRGRPSASESDDAGDETPSLTQQVQAASAKKQASAQQTLWTKVDLSLMEQMQRPPQSASPMPAPVAQRKQNVAEDLIADSRSRTQSPSVETPGATLAPWANKSEEAPKGPSLKEIQEAEAKKAAKQEELAAAHRRIVLEKEFAQAQAAATTAPAPGLASSSNWASTQSPAGSTSSAPSVWAKPNSMSSGKTLQQIQKEEEDRKRRVAAASASAVSALGNVVAPSKRYAEITGKASPASPAAPNSPWTTVGASGKVKALATPTGAPVRSVSGNIPNVQTPKATTRSTTMGGSSMAKLGKADAIDEFKKWAVGDLQRGQLNPGVEVNSFVEVLLVLGTDVEILTEAVHGASQTIDSRHFAEEFIRRKKQADKGVFEPSSTSSPSTGKPGNDWSAVAKKGPPAVVTPGQEPFKIAKRKGGRK</sequence>
<feature type="compositionally biased region" description="Basic and acidic residues" evidence="1">
    <location>
        <begin position="268"/>
        <end position="278"/>
    </location>
</feature>
<dbReference type="Gene3D" id="3.30.1490.40">
    <property type="match status" value="1"/>
</dbReference>
<feature type="region of interest" description="Disordered" evidence="1">
    <location>
        <begin position="1209"/>
        <end position="1240"/>
    </location>
</feature>
<dbReference type="PANTHER" id="PTHR14445">
    <property type="entry name" value="GRB10 INTERACTING GYF PROTEIN"/>
    <property type="match status" value="1"/>
</dbReference>
<feature type="compositionally biased region" description="Low complexity" evidence="1">
    <location>
        <begin position="1151"/>
        <end position="1163"/>
    </location>
</feature>
<feature type="region of interest" description="Disordered" evidence="1">
    <location>
        <begin position="1282"/>
        <end position="1335"/>
    </location>
</feature>
<organism evidence="3 4">
    <name type="scientific">Tothia fuscella</name>
    <dbReference type="NCBI Taxonomy" id="1048955"/>
    <lineage>
        <taxon>Eukaryota</taxon>
        <taxon>Fungi</taxon>
        <taxon>Dikarya</taxon>
        <taxon>Ascomycota</taxon>
        <taxon>Pezizomycotina</taxon>
        <taxon>Dothideomycetes</taxon>
        <taxon>Pleosporomycetidae</taxon>
        <taxon>Venturiales</taxon>
        <taxon>Cylindrosympodiaceae</taxon>
        <taxon>Tothia</taxon>
    </lineage>
</organism>
<feature type="compositionally biased region" description="Polar residues" evidence="1">
    <location>
        <begin position="417"/>
        <end position="433"/>
    </location>
</feature>
<feature type="compositionally biased region" description="Polar residues" evidence="1">
    <location>
        <begin position="466"/>
        <end position="475"/>
    </location>
</feature>
<feature type="region of interest" description="Disordered" evidence="1">
    <location>
        <begin position="1"/>
        <end position="72"/>
    </location>
</feature>
<feature type="domain" description="GYF" evidence="2">
    <location>
        <begin position="787"/>
        <end position="842"/>
    </location>
</feature>
<dbReference type="Pfam" id="PF02213">
    <property type="entry name" value="GYF"/>
    <property type="match status" value="1"/>
</dbReference>
<feature type="region of interest" description="Disordered" evidence="1">
    <location>
        <begin position="1497"/>
        <end position="1548"/>
    </location>
</feature>
<feature type="region of interest" description="Disordered" evidence="1">
    <location>
        <begin position="1389"/>
        <end position="1421"/>
    </location>
</feature>
<dbReference type="SUPFAM" id="SSF55277">
    <property type="entry name" value="GYF domain"/>
    <property type="match status" value="1"/>
</dbReference>
<feature type="region of interest" description="Disordered" evidence="1">
    <location>
        <begin position="934"/>
        <end position="998"/>
    </location>
</feature>
<feature type="compositionally biased region" description="Polar residues" evidence="1">
    <location>
        <begin position="111"/>
        <end position="121"/>
    </location>
</feature>
<dbReference type="OrthoDB" id="48509at2759"/>
<feature type="region of interest" description="Disordered" evidence="1">
    <location>
        <begin position="720"/>
        <end position="777"/>
    </location>
</feature>
<feature type="compositionally biased region" description="Basic and acidic residues" evidence="1">
    <location>
        <begin position="445"/>
        <end position="461"/>
    </location>
</feature>
<feature type="compositionally biased region" description="Polar residues" evidence="1">
    <location>
        <begin position="312"/>
        <end position="325"/>
    </location>
</feature>
<gene>
    <name evidence="3" type="ORF">EJ08DRAFT_579761</name>
</gene>
<dbReference type="EMBL" id="MU007012">
    <property type="protein sequence ID" value="KAF2435879.1"/>
    <property type="molecule type" value="Genomic_DNA"/>
</dbReference>